<dbReference type="Proteomes" id="UP000292447">
    <property type="component" value="Chromosome III"/>
</dbReference>
<protein>
    <submittedName>
        <fullName evidence="1">Uncharacterized protein</fullName>
    </submittedName>
</protein>
<evidence type="ECO:0000313" key="1">
    <source>
        <dbReference type="EMBL" id="QBM88402.1"/>
    </source>
</evidence>
<reference evidence="2" key="1">
    <citation type="submission" date="2019-03" db="EMBL/GenBank/DDBJ databases">
        <title>Snf2 controls pulcherriminic acid biosynthesis and connects pigmentation and antifungal activity of the yeast Metschnikowia pulcherrima.</title>
        <authorList>
            <person name="Gore-Lloyd D."/>
            <person name="Sumann I."/>
            <person name="Brachmann A.O."/>
            <person name="Schneeberger K."/>
            <person name="Ortiz-Merino R.A."/>
            <person name="Moreno-Beltran M."/>
            <person name="Schlaefli M."/>
            <person name="Kirner P."/>
            <person name="Santos Kron A."/>
            <person name="Wolfe K.H."/>
            <person name="Piel J."/>
            <person name="Ahrens C.H."/>
            <person name="Henk D."/>
            <person name="Freimoser F.M."/>
        </authorList>
    </citation>
    <scope>NUCLEOTIDE SEQUENCE [LARGE SCALE GENOMIC DNA]</scope>
    <source>
        <strain evidence="2">APC 1.2</strain>
    </source>
</reference>
<dbReference type="EMBL" id="CP034458">
    <property type="protein sequence ID" value="QBM88402.1"/>
    <property type="molecule type" value="Genomic_DNA"/>
</dbReference>
<sequence>MVGESVHAANSPKLDIAYATLNMSRYLIGLATKHFNAAAKVCIKGVQDTYSGSHYDLHVMDLESSSCGERSPYKLLRMAKFEILRGSGNFVIIFSRAVGKDACCFCRENQIKHIPVQFFPAIGYLEIYQFQLCYFVLNARCWNCA</sequence>
<organism evidence="1 2">
    <name type="scientific">Metschnikowia aff. pulcherrima</name>
    <dbReference type="NCBI Taxonomy" id="2163413"/>
    <lineage>
        <taxon>Eukaryota</taxon>
        <taxon>Fungi</taxon>
        <taxon>Dikarya</taxon>
        <taxon>Ascomycota</taxon>
        <taxon>Saccharomycotina</taxon>
        <taxon>Pichiomycetes</taxon>
        <taxon>Metschnikowiaceae</taxon>
        <taxon>Metschnikowia</taxon>
    </lineage>
</organism>
<proteinExistence type="predicted"/>
<name>A0A4P6XLX7_9ASCO</name>
<dbReference type="AlphaFoldDB" id="A0A4P6XLX7"/>
<evidence type="ECO:0000313" key="2">
    <source>
        <dbReference type="Proteomes" id="UP000292447"/>
    </source>
</evidence>
<accession>A0A4P6XLX7</accession>
<keyword evidence="2" id="KW-1185">Reference proteome</keyword>
<gene>
    <name evidence="1" type="ORF">METSCH_C03700</name>
</gene>